<keyword evidence="7 16" id="KW-0949">S-adenosyl-L-methionine</keyword>
<dbReference type="SFLD" id="SFLDG01278">
    <property type="entry name" value="biotin_synthase_like"/>
    <property type="match status" value="1"/>
</dbReference>
<comment type="catalytic activity">
    <reaction evidence="13 16">
        <text>(4R,5S)-dethiobiotin + (sulfur carrier)-SH + 2 reduced [2Fe-2S]-[ferredoxin] + 2 S-adenosyl-L-methionine = (sulfur carrier)-H + biotin + 2 5'-deoxyadenosine + 2 L-methionine + 2 oxidized [2Fe-2S]-[ferredoxin]</text>
        <dbReference type="Rhea" id="RHEA:22060"/>
        <dbReference type="Rhea" id="RHEA-COMP:10000"/>
        <dbReference type="Rhea" id="RHEA-COMP:10001"/>
        <dbReference type="Rhea" id="RHEA-COMP:14737"/>
        <dbReference type="Rhea" id="RHEA-COMP:14739"/>
        <dbReference type="ChEBI" id="CHEBI:17319"/>
        <dbReference type="ChEBI" id="CHEBI:29917"/>
        <dbReference type="ChEBI" id="CHEBI:33737"/>
        <dbReference type="ChEBI" id="CHEBI:33738"/>
        <dbReference type="ChEBI" id="CHEBI:57586"/>
        <dbReference type="ChEBI" id="CHEBI:57844"/>
        <dbReference type="ChEBI" id="CHEBI:59789"/>
        <dbReference type="ChEBI" id="CHEBI:64428"/>
        <dbReference type="ChEBI" id="CHEBI:149473"/>
        <dbReference type="EC" id="2.8.1.6"/>
    </reaction>
</comment>
<feature type="binding site" evidence="16 17">
    <location>
        <position position="63"/>
    </location>
    <ligand>
        <name>[4Fe-4S] cluster</name>
        <dbReference type="ChEBI" id="CHEBI:49883"/>
        <note>4Fe-4S-S-AdoMet</note>
    </ligand>
</feature>
<dbReference type="GO" id="GO:0051539">
    <property type="term" value="F:4 iron, 4 sulfur cluster binding"/>
    <property type="evidence" value="ECO:0007669"/>
    <property type="project" value="UniProtKB-KW"/>
</dbReference>
<dbReference type="FunFam" id="3.20.20.70:FF:000026">
    <property type="entry name" value="Biotin synthase"/>
    <property type="match status" value="1"/>
</dbReference>
<keyword evidence="5 16" id="KW-0004">4Fe-4S</keyword>
<keyword evidence="10 16" id="KW-0093">Biotin biosynthesis</keyword>
<sequence length="322" mass="35561">MFDELVEKIKSGGEITFDEALAMGELTGERLNELFLAALLVTRHLHGNRVDLCSIMNVKSGRCSEDCIFCAQSGHYRTDIDVYSLLSEEEILEQALEMEAEGARRFSLVTSGKGILNSDFDKILAIFEILREKTSLNLCASLGIINYDQAVLLKKAGVTRYHHNIETSRSFYAKICTTHLFNERVETIRAAGKAGLEICAGGIIGLGESWRQRVEMAFKLKELHVTSVPVNILTPIKGTPLWGSHVPAPLEVLQTLAMFRMVLPGAVIRLAGGREAALRDLQSTALLAGVNGLMVGNYLTTSGRGIEHDLQMIKDLEIEIWE</sequence>
<evidence type="ECO:0000256" key="14">
    <source>
        <dbReference type="ARBA" id="ARBA00057568"/>
    </source>
</evidence>
<comment type="pathway">
    <text evidence="1 16">Cofactor biosynthesis; biotin biosynthesis; biotin from 7,8-diaminononanoate: step 2/2.</text>
</comment>
<evidence type="ECO:0000256" key="7">
    <source>
        <dbReference type="ARBA" id="ARBA00022691"/>
    </source>
</evidence>
<dbReference type="AlphaFoldDB" id="A0A9X4H1E4"/>
<feature type="binding site" evidence="16 17">
    <location>
        <position position="70"/>
    </location>
    <ligand>
        <name>[4Fe-4S] cluster</name>
        <dbReference type="ChEBI" id="CHEBI:49883"/>
        <note>4Fe-4S-S-AdoMet</note>
    </ligand>
</feature>
<dbReference type="Gene3D" id="3.20.20.70">
    <property type="entry name" value="Aldolase class I"/>
    <property type="match status" value="1"/>
</dbReference>
<evidence type="ECO:0000313" key="20">
    <source>
        <dbReference type="Proteomes" id="UP001154312"/>
    </source>
</evidence>
<dbReference type="InterPro" id="IPR024177">
    <property type="entry name" value="Biotin_synthase"/>
</dbReference>
<dbReference type="CDD" id="cd01335">
    <property type="entry name" value="Radical_SAM"/>
    <property type="match status" value="1"/>
</dbReference>
<comment type="cofactor">
    <cofactor evidence="16">
        <name>[2Fe-2S] cluster</name>
        <dbReference type="ChEBI" id="CHEBI:190135"/>
    </cofactor>
    <text evidence="16">Binds 1 [2Fe-2S] cluster. The cluster is coordinated with 3 cysteines and 1 arginine.</text>
</comment>
<gene>
    <name evidence="16 19" type="primary">bioB</name>
    <name evidence="19" type="ORF">L7E55_06840</name>
</gene>
<dbReference type="InterPro" id="IPR013785">
    <property type="entry name" value="Aldolase_TIM"/>
</dbReference>
<dbReference type="GO" id="GO:0051537">
    <property type="term" value="F:2 iron, 2 sulfur cluster binding"/>
    <property type="evidence" value="ECO:0007669"/>
    <property type="project" value="UniProtKB-KW"/>
</dbReference>
<comment type="similarity">
    <text evidence="2 16">Belongs to the radical SAM superfamily. Biotin synthase family.</text>
</comment>
<dbReference type="InterPro" id="IPR010722">
    <property type="entry name" value="BATS_dom"/>
</dbReference>
<feature type="binding site" evidence="16 17">
    <location>
        <position position="139"/>
    </location>
    <ligand>
        <name>[2Fe-2S] cluster</name>
        <dbReference type="ChEBI" id="CHEBI:190135"/>
    </ligand>
</feature>
<dbReference type="SMART" id="SM00729">
    <property type="entry name" value="Elp3"/>
    <property type="match status" value="1"/>
</dbReference>
<dbReference type="GO" id="GO:0004076">
    <property type="term" value="F:biotin synthase activity"/>
    <property type="evidence" value="ECO:0007669"/>
    <property type="project" value="UniProtKB-UniRule"/>
</dbReference>
<feature type="binding site" evidence="16 17">
    <location>
        <position position="269"/>
    </location>
    <ligand>
        <name>[2Fe-2S] cluster</name>
        <dbReference type="ChEBI" id="CHEBI:190135"/>
    </ligand>
</feature>
<protein>
    <recommendedName>
        <fullName evidence="15 16">Biotin synthase</fullName>
        <ecNumber evidence="4 16">2.8.1.6</ecNumber>
    </recommendedName>
</protein>
<dbReference type="SFLD" id="SFLDG01060">
    <property type="entry name" value="BATS_domain_containing"/>
    <property type="match status" value="1"/>
</dbReference>
<keyword evidence="11 16" id="KW-0408">Iron</keyword>
<dbReference type="PROSITE" id="PS51918">
    <property type="entry name" value="RADICAL_SAM"/>
    <property type="match status" value="1"/>
</dbReference>
<comment type="subunit">
    <text evidence="3 16">Homodimer.</text>
</comment>
<dbReference type="InterPro" id="IPR006638">
    <property type="entry name" value="Elp3/MiaA/NifB-like_rSAM"/>
</dbReference>
<evidence type="ECO:0000256" key="15">
    <source>
        <dbReference type="ARBA" id="ARBA00070199"/>
    </source>
</evidence>
<evidence type="ECO:0000256" key="10">
    <source>
        <dbReference type="ARBA" id="ARBA00022756"/>
    </source>
</evidence>
<evidence type="ECO:0000256" key="4">
    <source>
        <dbReference type="ARBA" id="ARBA00012236"/>
    </source>
</evidence>
<dbReference type="PANTHER" id="PTHR22976:SF2">
    <property type="entry name" value="BIOTIN SYNTHASE, MITOCHONDRIAL"/>
    <property type="match status" value="1"/>
</dbReference>
<dbReference type="GO" id="GO:0009102">
    <property type="term" value="P:biotin biosynthetic process"/>
    <property type="evidence" value="ECO:0007669"/>
    <property type="project" value="UniProtKB-UniRule"/>
</dbReference>
<evidence type="ECO:0000256" key="6">
    <source>
        <dbReference type="ARBA" id="ARBA00022679"/>
    </source>
</evidence>
<evidence type="ECO:0000256" key="2">
    <source>
        <dbReference type="ARBA" id="ARBA00010765"/>
    </source>
</evidence>
<dbReference type="NCBIfam" id="TIGR00433">
    <property type="entry name" value="bioB"/>
    <property type="match status" value="1"/>
</dbReference>
<evidence type="ECO:0000256" key="13">
    <source>
        <dbReference type="ARBA" id="ARBA00051157"/>
    </source>
</evidence>
<evidence type="ECO:0000256" key="17">
    <source>
        <dbReference type="PIRSR" id="PIRSR001619-1"/>
    </source>
</evidence>
<dbReference type="InterPro" id="IPR002684">
    <property type="entry name" value="Biotin_synth/BioAB"/>
</dbReference>
<comment type="function">
    <text evidence="14 16">Catalyzes the conversion of dethiobiotin (DTB) to biotin by the insertion of a sulfur atom into dethiobiotin via a radical-based mechanism.</text>
</comment>
<evidence type="ECO:0000259" key="18">
    <source>
        <dbReference type="PROSITE" id="PS51918"/>
    </source>
</evidence>
<dbReference type="SMART" id="SM00876">
    <property type="entry name" value="BATS"/>
    <property type="match status" value="1"/>
</dbReference>
<dbReference type="HAMAP" id="MF_01694">
    <property type="entry name" value="BioB"/>
    <property type="match status" value="1"/>
</dbReference>
<keyword evidence="9 16" id="KW-0479">Metal-binding</keyword>
<dbReference type="Pfam" id="PF06968">
    <property type="entry name" value="BATS"/>
    <property type="match status" value="1"/>
</dbReference>
<dbReference type="Pfam" id="PF04055">
    <property type="entry name" value="Radical_SAM"/>
    <property type="match status" value="1"/>
</dbReference>
<accession>A0A9X4H1E4</accession>
<organism evidence="19 20">
    <name type="scientific">Pelotomaculum isophthalicicum JI</name>
    <dbReference type="NCBI Taxonomy" id="947010"/>
    <lineage>
        <taxon>Bacteria</taxon>
        <taxon>Bacillati</taxon>
        <taxon>Bacillota</taxon>
        <taxon>Clostridia</taxon>
        <taxon>Eubacteriales</taxon>
        <taxon>Desulfotomaculaceae</taxon>
        <taxon>Pelotomaculum</taxon>
    </lineage>
</organism>
<reference evidence="19" key="1">
    <citation type="submission" date="2022-02" db="EMBL/GenBank/DDBJ databases">
        <authorList>
            <person name="Leng L."/>
        </authorList>
    </citation>
    <scope>NUCLEOTIDE SEQUENCE</scope>
    <source>
        <strain evidence="19">JI</strain>
    </source>
</reference>
<evidence type="ECO:0000256" key="3">
    <source>
        <dbReference type="ARBA" id="ARBA00011738"/>
    </source>
</evidence>
<evidence type="ECO:0000256" key="11">
    <source>
        <dbReference type="ARBA" id="ARBA00023004"/>
    </source>
</evidence>
<feature type="binding site" evidence="16 17">
    <location>
        <position position="107"/>
    </location>
    <ligand>
        <name>[2Fe-2S] cluster</name>
        <dbReference type="ChEBI" id="CHEBI:190135"/>
    </ligand>
</feature>
<dbReference type="EC" id="2.8.1.6" evidence="4 16"/>
<evidence type="ECO:0000313" key="19">
    <source>
        <dbReference type="EMBL" id="MDF9408076.1"/>
    </source>
</evidence>
<dbReference type="SFLD" id="SFLDS00029">
    <property type="entry name" value="Radical_SAM"/>
    <property type="match status" value="1"/>
</dbReference>
<evidence type="ECO:0000256" key="12">
    <source>
        <dbReference type="ARBA" id="ARBA00023014"/>
    </source>
</evidence>
<dbReference type="RefSeq" id="WP_277443358.1">
    <property type="nucleotide sequence ID" value="NZ_JAKOAV010000009.1"/>
</dbReference>
<proteinExistence type="inferred from homology"/>
<evidence type="ECO:0000256" key="1">
    <source>
        <dbReference type="ARBA" id="ARBA00004942"/>
    </source>
</evidence>
<evidence type="ECO:0000256" key="8">
    <source>
        <dbReference type="ARBA" id="ARBA00022714"/>
    </source>
</evidence>
<evidence type="ECO:0000256" key="9">
    <source>
        <dbReference type="ARBA" id="ARBA00022723"/>
    </source>
</evidence>
<feature type="binding site" evidence="16 17">
    <location>
        <position position="199"/>
    </location>
    <ligand>
        <name>[2Fe-2S] cluster</name>
        <dbReference type="ChEBI" id="CHEBI:190135"/>
    </ligand>
</feature>
<dbReference type="PANTHER" id="PTHR22976">
    <property type="entry name" value="BIOTIN SYNTHASE"/>
    <property type="match status" value="1"/>
</dbReference>
<comment type="cofactor">
    <cofactor evidence="16 17">
        <name>[4Fe-4S] cluster</name>
        <dbReference type="ChEBI" id="CHEBI:49883"/>
    </cofactor>
    <text evidence="16 17">Binds 1 [4Fe-4S] cluster. The cluster is coordinated with 3 cysteines and an exchangeable S-adenosyl-L-methionine.</text>
</comment>
<feature type="domain" description="Radical SAM core" evidence="18">
    <location>
        <begin position="45"/>
        <end position="274"/>
    </location>
</feature>
<keyword evidence="20" id="KW-1185">Reference proteome</keyword>
<evidence type="ECO:0000256" key="5">
    <source>
        <dbReference type="ARBA" id="ARBA00022485"/>
    </source>
</evidence>
<evidence type="ECO:0000256" key="16">
    <source>
        <dbReference type="HAMAP-Rule" id="MF_01694"/>
    </source>
</evidence>
<dbReference type="Proteomes" id="UP001154312">
    <property type="component" value="Unassembled WGS sequence"/>
</dbReference>
<dbReference type="EMBL" id="JAKOAV010000009">
    <property type="protein sequence ID" value="MDF9408076.1"/>
    <property type="molecule type" value="Genomic_DNA"/>
</dbReference>
<keyword evidence="6 16" id="KW-0808">Transferase</keyword>
<comment type="caution">
    <text evidence="19">The sequence shown here is derived from an EMBL/GenBank/DDBJ whole genome shotgun (WGS) entry which is preliminary data.</text>
</comment>
<dbReference type="InterPro" id="IPR007197">
    <property type="entry name" value="rSAM"/>
</dbReference>
<feature type="binding site" evidence="16 17">
    <location>
        <position position="67"/>
    </location>
    <ligand>
        <name>[4Fe-4S] cluster</name>
        <dbReference type="ChEBI" id="CHEBI:49883"/>
        <note>4Fe-4S-S-AdoMet</note>
    </ligand>
</feature>
<dbReference type="InterPro" id="IPR058240">
    <property type="entry name" value="rSAM_sf"/>
</dbReference>
<keyword evidence="8 16" id="KW-0001">2Fe-2S</keyword>
<comment type="cofactor">
    <cofactor evidence="17">
        <name>[2Fe-2S] cluster</name>
        <dbReference type="ChEBI" id="CHEBI:190135"/>
    </cofactor>
    <text evidence="17">Binds 1 [2Fe-2S] cluster. The cluster is coordinated with 3 cysteines and 1 arginine.</text>
</comment>
<dbReference type="GO" id="GO:0005506">
    <property type="term" value="F:iron ion binding"/>
    <property type="evidence" value="ECO:0007669"/>
    <property type="project" value="UniProtKB-UniRule"/>
</dbReference>
<dbReference type="SUPFAM" id="SSF102114">
    <property type="entry name" value="Radical SAM enzymes"/>
    <property type="match status" value="1"/>
</dbReference>
<dbReference type="PIRSF" id="PIRSF001619">
    <property type="entry name" value="Biotin_synth"/>
    <property type="match status" value="1"/>
</dbReference>
<keyword evidence="12 16" id="KW-0411">Iron-sulfur</keyword>
<name>A0A9X4H1E4_9FIRM</name>